<evidence type="ECO:0000256" key="1">
    <source>
        <dbReference type="ARBA" id="ARBA00004651"/>
    </source>
</evidence>
<gene>
    <name evidence="9" type="ORF">B9T62_18055</name>
</gene>
<dbReference type="OrthoDB" id="9766372at2"/>
<sequence length="755" mass="81923">MLAALLAAGASNIMMELSGALNNLLVQSRAPHFVQMHAGPVDEAAIKNFAAGSGLVDEQQTVEMLTVDGSNVVLGQAQETEAGSVMDMGFVTQNPQFDYLLGLDNRIIQVAEGEVAVPLYYKQWKQLEIGDQVNLSSGDFSKTLTIAGYVRDVQMNPAIVSSKRFVVHPADFTALKAHLGEIESLIEFRLKDLGKLNEFRNSYESSGLPNQGPSIDYSLFKTLNALTDGLVAMVIILVSLLLVLISLLCLRFTILATLEEDYREIGVMKAIGLPEREIRGLYLSKYGLLAGCASVAGFTVSLGLNRLFTANISLYLGAAPGGLLRQLVPLLAAGVIGGMVVFFCRLMLRKFKRISAVEALRTGVAPSAGGRRHGFTLKERGYGNANVFLGIKDIYKRLPQFGLLFSVVVICVFIVIVPLKLLYTLQAPGFISYMGVGPSDIRIDLQQSSDTAGRFEQLLTRLKQDQEVQQFSPLVTSRFKVLGSDGVWENINVETGDFSIFPLSYLEGGAPGNPNELALSDLNAKELRAGIGESLRLVVDGKERELTVSGIYQDITNGGRTAKAWLPYNADAVLWYVVALDVKPGISVEEKVEEYGKLFYPAKITSLNSYLAQTLGQTIAQLKLVTFLAVGISLSILALMTSLFLRMLLAKDASQVTVLRSIGFALKDIRQQYLVRTLLVSGLGMLMGTVISGLLGQSLMELAGSMLGASRIELLTDPLMAYLLLPLLFLLVVAIATWISLRALSQSAITQRLAA</sequence>
<dbReference type="AlphaFoldDB" id="A0A2Z2KR46"/>
<evidence type="ECO:0000256" key="2">
    <source>
        <dbReference type="ARBA" id="ARBA00022475"/>
    </source>
</evidence>
<dbReference type="InterPro" id="IPR003838">
    <property type="entry name" value="ABC3_permease_C"/>
</dbReference>
<protein>
    <submittedName>
        <fullName evidence="9">ABC transporter permease</fullName>
    </submittedName>
</protein>
<feature type="transmembrane region" description="Helical" evidence="6">
    <location>
        <begin position="286"/>
        <end position="308"/>
    </location>
</feature>
<feature type="transmembrane region" description="Helical" evidence="6">
    <location>
        <begin position="719"/>
        <end position="741"/>
    </location>
</feature>
<evidence type="ECO:0000259" key="7">
    <source>
        <dbReference type="Pfam" id="PF02687"/>
    </source>
</evidence>
<dbReference type="EMBL" id="CP021780">
    <property type="protein sequence ID" value="ASA26373.1"/>
    <property type="molecule type" value="Genomic_DNA"/>
</dbReference>
<feature type="domain" description="MacB-like periplasmic core" evidence="8">
    <location>
        <begin position="441"/>
        <end position="590"/>
    </location>
</feature>
<feature type="transmembrane region" description="Helical" evidence="6">
    <location>
        <begin position="328"/>
        <end position="348"/>
    </location>
</feature>
<organism evidence="9 10">
    <name type="scientific">Paenibacillus donghaensis</name>
    <dbReference type="NCBI Taxonomy" id="414771"/>
    <lineage>
        <taxon>Bacteria</taxon>
        <taxon>Bacillati</taxon>
        <taxon>Bacillota</taxon>
        <taxon>Bacilli</taxon>
        <taxon>Bacillales</taxon>
        <taxon>Paenibacillaceae</taxon>
        <taxon>Paenibacillus</taxon>
    </lineage>
</organism>
<feature type="transmembrane region" description="Helical" evidence="6">
    <location>
        <begin position="673"/>
        <end position="699"/>
    </location>
</feature>
<keyword evidence="4 6" id="KW-1133">Transmembrane helix</keyword>
<dbReference type="PANTHER" id="PTHR30287">
    <property type="entry name" value="MEMBRANE COMPONENT OF PREDICTED ABC SUPERFAMILY METABOLITE UPTAKE TRANSPORTER"/>
    <property type="match status" value="1"/>
</dbReference>
<dbReference type="Pfam" id="PF02687">
    <property type="entry name" value="FtsX"/>
    <property type="match status" value="2"/>
</dbReference>
<evidence type="ECO:0000256" key="5">
    <source>
        <dbReference type="ARBA" id="ARBA00023136"/>
    </source>
</evidence>
<dbReference type="Proteomes" id="UP000249890">
    <property type="component" value="Chromosome"/>
</dbReference>
<feature type="transmembrane region" description="Helical" evidence="6">
    <location>
        <begin position="624"/>
        <end position="645"/>
    </location>
</feature>
<dbReference type="InterPro" id="IPR038766">
    <property type="entry name" value="Membrane_comp_ABC_pdt"/>
</dbReference>
<evidence type="ECO:0000259" key="8">
    <source>
        <dbReference type="Pfam" id="PF12704"/>
    </source>
</evidence>
<evidence type="ECO:0000256" key="4">
    <source>
        <dbReference type="ARBA" id="ARBA00022989"/>
    </source>
</evidence>
<dbReference type="InterPro" id="IPR025857">
    <property type="entry name" value="MacB_PCD"/>
</dbReference>
<evidence type="ECO:0000313" key="9">
    <source>
        <dbReference type="EMBL" id="ASA26373.1"/>
    </source>
</evidence>
<keyword evidence="10" id="KW-1185">Reference proteome</keyword>
<feature type="transmembrane region" description="Helical" evidence="6">
    <location>
        <begin position="401"/>
        <end position="423"/>
    </location>
</feature>
<keyword evidence="5 6" id="KW-0472">Membrane</keyword>
<evidence type="ECO:0000256" key="3">
    <source>
        <dbReference type="ARBA" id="ARBA00022692"/>
    </source>
</evidence>
<evidence type="ECO:0000313" key="10">
    <source>
        <dbReference type="Proteomes" id="UP000249890"/>
    </source>
</evidence>
<dbReference type="KEGG" id="pdh:B9T62_18055"/>
<feature type="domain" description="ABC3 transporter permease C-terminal" evidence="7">
    <location>
        <begin position="628"/>
        <end position="745"/>
    </location>
</feature>
<reference evidence="9 10" key="1">
    <citation type="submission" date="2017-06" db="EMBL/GenBank/DDBJ databases">
        <title>Complete genome sequence of Paenibacillus donghaensis KCTC 13049T isolated from East Sea sediment, South Korea.</title>
        <authorList>
            <person name="Jung B.K."/>
            <person name="Hong S.-J."/>
            <person name="Shin J.-H."/>
        </authorList>
    </citation>
    <scope>NUCLEOTIDE SEQUENCE [LARGE SCALE GENOMIC DNA]</scope>
    <source>
        <strain evidence="9 10">KCTC 13049</strain>
    </source>
</reference>
<feature type="transmembrane region" description="Helical" evidence="6">
    <location>
        <begin position="230"/>
        <end position="250"/>
    </location>
</feature>
<accession>A0A2Z2KR46</accession>
<comment type="subcellular location">
    <subcellularLocation>
        <location evidence="1">Cell membrane</location>
        <topology evidence="1">Multi-pass membrane protein</topology>
    </subcellularLocation>
</comment>
<feature type="domain" description="ABC3 transporter permease C-terminal" evidence="7">
    <location>
        <begin position="237"/>
        <end position="345"/>
    </location>
</feature>
<proteinExistence type="predicted"/>
<dbReference type="PANTHER" id="PTHR30287:SF2">
    <property type="entry name" value="BLL1001 PROTEIN"/>
    <property type="match status" value="1"/>
</dbReference>
<keyword evidence="2" id="KW-1003">Cell membrane</keyword>
<dbReference type="GO" id="GO:0005886">
    <property type="term" value="C:plasma membrane"/>
    <property type="evidence" value="ECO:0007669"/>
    <property type="project" value="UniProtKB-SubCell"/>
</dbReference>
<dbReference type="Pfam" id="PF12704">
    <property type="entry name" value="MacB_PCD"/>
    <property type="match status" value="1"/>
</dbReference>
<name>A0A2Z2KR46_9BACL</name>
<keyword evidence="3 6" id="KW-0812">Transmembrane</keyword>
<evidence type="ECO:0000256" key="6">
    <source>
        <dbReference type="SAM" id="Phobius"/>
    </source>
</evidence>